<dbReference type="Proteomes" id="UP000807825">
    <property type="component" value="Unassembled WGS sequence"/>
</dbReference>
<reference evidence="1" key="1">
    <citation type="submission" date="2020-07" db="EMBL/GenBank/DDBJ databases">
        <title>Huge and variable diversity of episymbiotic CPR bacteria and DPANN archaea in groundwater ecosystems.</title>
        <authorList>
            <person name="He C.Y."/>
            <person name="Keren R."/>
            <person name="Whittaker M."/>
            <person name="Farag I.F."/>
            <person name="Doudna J."/>
            <person name="Cate J.H.D."/>
            <person name="Banfield J.F."/>
        </authorList>
    </citation>
    <scope>NUCLEOTIDE SEQUENCE</scope>
    <source>
        <strain evidence="1">NC_groundwater_1664_Pr3_B-0.1um_52_9</strain>
    </source>
</reference>
<comment type="caution">
    <text evidence="1">The sequence shown here is derived from an EMBL/GenBank/DDBJ whole genome shotgun (WGS) entry which is preliminary data.</text>
</comment>
<organism evidence="1 2">
    <name type="scientific">Desulfomonile tiedjei</name>
    <dbReference type="NCBI Taxonomy" id="2358"/>
    <lineage>
        <taxon>Bacteria</taxon>
        <taxon>Pseudomonadati</taxon>
        <taxon>Thermodesulfobacteriota</taxon>
        <taxon>Desulfomonilia</taxon>
        <taxon>Desulfomonilales</taxon>
        <taxon>Desulfomonilaceae</taxon>
        <taxon>Desulfomonile</taxon>
    </lineage>
</organism>
<sequence length="114" mass="12473">MNIEQLTIIFLIAVFAAAEIYRATRGMRGSIIAVNDSGYGELLPVTSVKIRLDRGDLVDASLNCCTACLGKLRIGDEVRVCSSRDGYVVDLPWFRRGNCASGPDRENPSCKIHP</sequence>
<name>A0A9D6V3S3_9BACT</name>
<dbReference type="EMBL" id="JACRDE010000494">
    <property type="protein sequence ID" value="MBI5251555.1"/>
    <property type="molecule type" value="Genomic_DNA"/>
</dbReference>
<gene>
    <name evidence="1" type="ORF">HY912_18855</name>
</gene>
<dbReference type="AlphaFoldDB" id="A0A9D6V3S3"/>
<accession>A0A9D6V3S3</accession>
<proteinExistence type="predicted"/>
<evidence type="ECO:0000313" key="1">
    <source>
        <dbReference type="EMBL" id="MBI5251555.1"/>
    </source>
</evidence>
<protein>
    <submittedName>
        <fullName evidence="1">Uncharacterized protein</fullName>
    </submittedName>
</protein>
<evidence type="ECO:0000313" key="2">
    <source>
        <dbReference type="Proteomes" id="UP000807825"/>
    </source>
</evidence>